<keyword evidence="7" id="KW-1185">Reference proteome</keyword>
<feature type="transmembrane region" description="Helical" evidence="5">
    <location>
        <begin position="61"/>
        <end position="82"/>
    </location>
</feature>
<name>A0A1T4LTV6_9BACT</name>
<sequence length="271" mass="30749">MQNLIKLFNKAPENEVVTGGMLPTPVDTAFTVFLWLSVVFIISLSLPQLFKLIKDRKTGDVSFTSFWIFHIGILLWVIWGATNKLNHGMLNVMVADGIALYVNGVMTGLLYLHKKEFSKQKKLYGYLGVLATWIIGTLFIVFYGVDYNSGPEAVLFKVPDTLSTIMGFLFPAATTLAFTPQLIRSFKTKQWQGVTYWMYVLYVINNIVWIIWWILGLVQQSYQPEPNYGSIIAGLIWQIISLALFSIQLGFTLHDKYLLSKGIDRSVQTGK</sequence>
<dbReference type="OrthoDB" id="398361at2"/>
<feature type="transmembrane region" description="Helical" evidence="5">
    <location>
        <begin position="165"/>
        <end position="183"/>
    </location>
</feature>
<feature type="transmembrane region" description="Helical" evidence="5">
    <location>
        <begin position="29"/>
        <end position="49"/>
    </location>
</feature>
<feature type="transmembrane region" description="Helical" evidence="5">
    <location>
        <begin position="88"/>
        <end position="112"/>
    </location>
</feature>
<evidence type="ECO:0000256" key="4">
    <source>
        <dbReference type="ARBA" id="ARBA00023136"/>
    </source>
</evidence>
<keyword evidence="3 5" id="KW-1133">Transmembrane helix</keyword>
<proteinExistence type="predicted"/>
<feature type="transmembrane region" description="Helical" evidence="5">
    <location>
        <begin position="124"/>
        <end position="145"/>
    </location>
</feature>
<feature type="transmembrane region" description="Helical" evidence="5">
    <location>
        <begin position="227"/>
        <end position="251"/>
    </location>
</feature>
<dbReference type="EMBL" id="FUXF01000020">
    <property type="protein sequence ID" value="SJZ58087.1"/>
    <property type="molecule type" value="Genomic_DNA"/>
</dbReference>
<evidence type="ECO:0000256" key="3">
    <source>
        <dbReference type="ARBA" id="ARBA00022989"/>
    </source>
</evidence>
<accession>A0A1T4LTV6</accession>
<reference evidence="7" key="1">
    <citation type="submission" date="2017-02" db="EMBL/GenBank/DDBJ databases">
        <authorList>
            <person name="Varghese N."/>
            <person name="Submissions S."/>
        </authorList>
    </citation>
    <scope>NUCLEOTIDE SEQUENCE [LARGE SCALE GENOMIC DNA]</scope>
    <source>
        <strain evidence="7">ATCC 27862</strain>
    </source>
</reference>
<protein>
    <submittedName>
        <fullName evidence="6">MtN3 and saliva related transmembrane protein</fullName>
    </submittedName>
</protein>
<dbReference type="Proteomes" id="UP000190389">
    <property type="component" value="Unassembled WGS sequence"/>
</dbReference>
<gene>
    <name evidence="6" type="ORF">SAMN02745154_00539</name>
</gene>
<feature type="transmembrane region" description="Helical" evidence="5">
    <location>
        <begin position="195"/>
        <end position="215"/>
    </location>
</feature>
<keyword evidence="4 5" id="KW-0472">Membrane</keyword>
<evidence type="ECO:0000313" key="6">
    <source>
        <dbReference type="EMBL" id="SJZ58087.1"/>
    </source>
</evidence>
<dbReference type="Gene3D" id="1.20.1280.290">
    <property type="match status" value="2"/>
</dbReference>
<organism evidence="6 7">
    <name type="scientific">Mycoplasmopsis verecunda</name>
    <dbReference type="NCBI Taxonomy" id="171291"/>
    <lineage>
        <taxon>Bacteria</taxon>
        <taxon>Bacillati</taxon>
        <taxon>Mycoplasmatota</taxon>
        <taxon>Mycoplasmoidales</taxon>
        <taxon>Metamycoplasmataceae</taxon>
        <taxon>Mycoplasmopsis</taxon>
    </lineage>
</organism>
<dbReference type="InterPro" id="IPR006603">
    <property type="entry name" value="PQ-loop_rpt"/>
</dbReference>
<evidence type="ECO:0000256" key="2">
    <source>
        <dbReference type="ARBA" id="ARBA00022692"/>
    </source>
</evidence>
<dbReference type="Pfam" id="PF04193">
    <property type="entry name" value="PQ-loop"/>
    <property type="match status" value="1"/>
</dbReference>
<evidence type="ECO:0000256" key="5">
    <source>
        <dbReference type="SAM" id="Phobius"/>
    </source>
</evidence>
<keyword evidence="2 5" id="KW-0812">Transmembrane</keyword>
<comment type="subcellular location">
    <subcellularLocation>
        <location evidence="1">Membrane</location>
        <topology evidence="1">Multi-pass membrane protein</topology>
    </subcellularLocation>
</comment>
<dbReference type="RefSeq" id="WP_078747252.1">
    <property type="nucleotide sequence ID" value="NZ_CP137850.1"/>
</dbReference>
<evidence type="ECO:0000256" key="1">
    <source>
        <dbReference type="ARBA" id="ARBA00004141"/>
    </source>
</evidence>
<evidence type="ECO:0000313" key="7">
    <source>
        <dbReference type="Proteomes" id="UP000190389"/>
    </source>
</evidence>
<dbReference type="AlphaFoldDB" id="A0A1T4LTV6"/>
<dbReference type="GO" id="GO:0016020">
    <property type="term" value="C:membrane"/>
    <property type="evidence" value="ECO:0007669"/>
    <property type="project" value="UniProtKB-SubCell"/>
</dbReference>